<keyword evidence="8 11" id="KW-0949">S-adenosyl-L-methionine</keyword>
<evidence type="ECO:0000313" key="12">
    <source>
        <dbReference type="EMBL" id="WFD45739.1"/>
    </source>
</evidence>
<evidence type="ECO:0000256" key="6">
    <source>
        <dbReference type="ARBA" id="ARBA00022603"/>
    </source>
</evidence>
<evidence type="ECO:0000256" key="10">
    <source>
        <dbReference type="ARBA" id="ARBA00047957"/>
    </source>
</evidence>
<dbReference type="Proteomes" id="UP000818624">
    <property type="component" value="Chromosome 1"/>
</dbReference>
<gene>
    <name evidence="12" type="primary">TRM44</name>
    <name evidence="12" type="ORF">GLX27_000363</name>
</gene>
<evidence type="ECO:0000256" key="4">
    <source>
        <dbReference type="ARBA" id="ARBA00017788"/>
    </source>
</evidence>
<evidence type="ECO:0000256" key="1">
    <source>
        <dbReference type="ARBA" id="ARBA00004496"/>
    </source>
</evidence>
<reference evidence="12 13" key="1">
    <citation type="journal article" date="2020" name="Elife">
        <title>Loss of centromere function drives karyotype evolution in closely related Malassezia species.</title>
        <authorList>
            <person name="Sankaranarayanan S.R."/>
            <person name="Ianiri G."/>
            <person name="Coelho M.A."/>
            <person name="Reza M.H."/>
            <person name="Thimmappa B.C."/>
            <person name="Ganguly P."/>
            <person name="Vadnala R.N."/>
            <person name="Sun S."/>
            <person name="Siddharthan R."/>
            <person name="Tellgren-Roth C."/>
            <person name="Dawson T.L."/>
            <person name="Heitman J."/>
            <person name="Sanyal K."/>
        </authorList>
    </citation>
    <scope>NUCLEOTIDE SEQUENCE [LARGE SCALE GENOMIC DNA]</scope>
    <source>
        <strain evidence="12">CBS14141</strain>
    </source>
</reference>
<sequence>MPLASGAASGAAPARALFAPQFVGSEIPAERDTPLAHVPWLRMVQAPAPYARADWLATMHEWIRYPERNSSSIRRCEVWAEEAHEGEEGLQYRCVRRLLPRRTQIDRGMLQECAVYTYATHAVVVYTTLRASDQASEPINPSILTQRSLEDVPQRPDDVPYYHPAVRGVAFHFFAHPHEGHQVCVDFAPFSLVEQRTALGENGRLGRTALSLLRLLHQHSYGHATDYTKRVVHDVLVPRDEYQDLYIALRTQYASTLLQSWREVTDPKKHVFEDLGIAAYLMLLWRDMFPAPAPNDDPRRGQRWGHPPGGFVDIGCGNGLLVHILHLEGYSGYGMDARARKSWALYAEQGTKLTASLLDAPAILRGDARLPTGAFLIGNHADELTPWIPLLATSTRDCAGFLNIPCCAWTLEGARFTPTQARLDNDELAQLVLGCPWQGEARMPTSPHRTPSDVASLLSVTLWFAQRLTKSPDENAHSKHLAYYAYVTHLHMQAGWCLESEALRIPSTKNWALVGRRRVDATGIPGAESRAQQWSALASYAATLTGTMVAHAGAHD</sequence>
<dbReference type="GO" id="GO:0141101">
    <property type="term" value="F:tRNA(Ser) (uridine(44)-2'-O-)-methyltransferase activity"/>
    <property type="evidence" value="ECO:0007669"/>
    <property type="project" value="UniProtKB-EC"/>
</dbReference>
<comment type="function">
    <text evidence="11">Adenosyl-L-methionine (AdoMet)-dependent tRNA (uracil-O(2)-)-methyltransferase.</text>
</comment>
<dbReference type="InterPro" id="IPR011671">
    <property type="entry name" value="tRNA_uracil_MeTrfase"/>
</dbReference>
<evidence type="ECO:0000256" key="9">
    <source>
        <dbReference type="ARBA" id="ARBA00022694"/>
    </source>
</evidence>
<comment type="similarity">
    <text evidence="2 11">Belongs to the TRM44 family.</text>
</comment>
<evidence type="ECO:0000256" key="2">
    <source>
        <dbReference type="ARBA" id="ARBA00009056"/>
    </source>
</evidence>
<keyword evidence="5 11" id="KW-0963">Cytoplasm</keyword>
<dbReference type="Pfam" id="PF07757">
    <property type="entry name" value="AdoMet_MTase"/>
    <property type="match status" value="1"/>
</dbReference>
<keyword evidence="6 11" id="KW-0489">Methyltransferase</keyword>
<evidence type="ECO:0000256" key="11">
    <source>
        <dbReference type="RuleBase" id="RU368004"/>
    </source>
</evidence>
<dbReference type="EMBL" id="CP046234">
    <property type="protein sequence ID" value="WFD45739.1"/>
    <property type="molecule type" value="Genomic_DNA"/>
</dbReference>
<evidence type="ECO:0000313" key="13">
    <source>
        <dbReference type="Proteomes" id="UP000818624"/>
    </source>
</evidence>
<keyword evidence="9 11" id="KW-0819">tRNA processing</keyword>
<dbReference type="GO" id="GO:0032259">
    <property type="term" value="P:methylation"/>
    <property type="evidence" value="ECO:0007669"/>
    <property type="project" value="UniProtKB-KW"/>
</dbReference>
<comment type="subcellular location">
    <subcellularLocation>
        <location evidence="1 11">Cytoplasm</location>
    </subcellularLocation>
</comment>
<name>A0ABY8EL77_MALFU</name>
<protein>
    <recommendedName>
        <fullName evidence="4 11">tRNA (uracil-O(2)-)-methyltransferase</fullName>
        <ecNumber evidence="3 11">2.1.1.211</ecNumber>
    </recommendedName>
</protein>
<evidence type="ECO:0000256" key="5">
    <source>
        <dbReference type="ARBA" id="ARBA00022490"/>
    </source>
</evidence>
<dbReference type="PANTHER" id="PTHR21210:SF0">
    <property type="entry name" value="TRNA (URACIL-O(2)-)-METHYLTRANSFERASE-RELATED"/>
    <property type="match status" value="1"/>
</dbReference>
<accession>A0ABY8EL77</accession>
<dbReference type="PANTHER" id="PTHR21210">
    <property type="entry name" value="TRNA (URACIL-O(2)-)-METHYLTRANSFERASE-RELATED"/>
    <property type="match status" value="1"/>
</dbReference>
<evidence type="ECO:0000256" key="8">
    <source>
        <dbReference type="ARBA" id="ARBA00022691"/>
    </source>
</evidence>
<dbReference type="EC" id="2.1.1.211" evidence="3 11"/>
<comment type="catalytic activity">
    <reaction evidence="10 11">
        <text>uridine(44) in tRNA(Ser) + S-adenosyl-L-methionine = 2'-O-methyluridine(44) in tRNA(Ser) + S-adenosyl-L-homocysteine + H(+)</text>
        <dbReference type="Rhea" id="RHEA:43100"/>
        <dbReference type="Rhea" id="RHEA-COMP:10339"/>
        <dbReference type="Rhea" id="RHEA-COMP:10340"/>
        <dbReference type="ChEBI" id="CHEBI:15378"/>
        <dbReference type="ChEBI" id="CHEBI:57856"/>
        <dbReference type="ChEBI" id="CHEBI:59789"/>
        <dbReference type="ChEBI" id="CHEBI:65315"/>
        <dbReference type="ChEBI" id="CHEBI:74478"/>
        <dbReference type="EC" id="2.1.1.211"/>
    </reaction>
</comment>
<evidence type="ECO:0000256" key="3">
    <source>
        <dbReference type="ARBA" id="ARBA00012795"/>
    </source>
</evidence>
<organism evidence="12 13">
    <name type="scientific">Malassezia furfur</name>
    <name type="common">Pityriasis versicolor infection agent</name>
    <name type="synonym">Pityrosporum furfur</name>
    <dbReference type="NCBI Taxonomy" id="55194"/>
    <lineage>
        <taxon>Eukaryota</taxon>
        <taxon>Fungi</taxon>
        <taxon>Dikarya</taxon>
        <taxon>Basidiomycota</taxon>
        <taxon>Ustilaginomycotina</taxon>
        <taxon>Malasseziomycetes</taxon>
        <taxon>Malasseziales</taxon>
        <taxon>Malasseziaceae</taxon>
        <taxon>Malassezia</taxon>
    </lineage>
</organism>
<evidence type="ECO:0000256" key="7">
    <source>
        <dbReference type="ARBA" id="ARBA00022679"/>
    </source>
</evidence>
<keyword evidence="7 11" id="KW-0808">Transferase</keyword>
<keyword evidence="13" id="KW-1185">Reference proteome</keyword>
<proteinExistence type="inferred from homology"/>